<dbReference type="InterPro" id="IPR000835">
    <property type="entry name" value="HTH_MarR-typ"/>
</dbReference>
<dbReference type="Pfam" id="PF01047">
    <property type="entry name" value="MarR"/>
    <property type="match status" value="1"/>
</dbReference>
<dbReference type="GO" id="GO:0003677">
    <property type="term" value="F:DNA binding"/>
    <property type="evidence" value="ECO:0007669"/>
    <property type="project" value="UniProtKB-KW"/>
</dbReference>
<dbReference type="Proteomes" id="UP000198553">
    <property type="component" value="Unassembled WGS sequence"/>
</dbReference>
<sequence length="163" mass="18607">MDLSVKQNTLLMVRALYFCLEEGWAKIGKTFDLTPAQQHILFLLSTNNKSLSPTRISDLGCWHLSTVTRLVRPLESKGYILITTDQSRARYKKVTITNEGMAILMRIVESVKKVDNFPLNLSHLSNEEINQFINIGKKILEIHKGEDFKLKVLEAKLEGLDYA</sequence>
<dbReference type="SMART" id="SM00347">
    <property type="entry name" value="HTH_MARR"/>
    <property type="match status" value="1"/>
</dbReference>
<dbReference type="Gene3D" id="1.10.10.10">
    <property type="entry name" value="Winged helix-like DNA-binding domain superfamily/Winged helix DNA-binding domain"/>
    <property type="match status" value="1"/>
</dbReference>
<dbReference type="RefSeq" id="WP_090740137.1">
    <property type="nucleotide sequence ID" value="NZ_FOBW01000001.1"/>
</dbReference>
<gene>
    <name evidence="3" type="ORF">SAMN05192533_101115</name>
</gene>
<dbReference type="SUPFAM" id="SSF46785">
    <property type="entry name" value="Winged helix' DNA-binding domain"/>
    <property type="match status" value="1"/>
</dbReference>
<dbReference type="PANTHER" id="PTHR33164">
    <property type="entry name" value="TRANSCRIPTIONAL REGULATOR, MARR FAMILY"/>
    <property type="match status" value="1"/>
</dbReference>
<dbReference type="EMBL" id="FOBW01000001">
    <property type="protein sequence ID" value="SEM12667.1"/>
    <property type="molecule type" value="Genomic_DNA"/>
</dbReference>
<dbReference type="InterPro" id="IPR036388">
    <property type="entry name" value="WH-like_DNA-bd_sf"/>
</dbReference>
<dbReference type="GO" id="GO:0006950">
    <property type="term" value="P:response to stress"/>
    <property type="evidence" value="ECO:0007669"/>
    <property type="project" value="TreeGrafter"/>
</dbReference>
<keyword evidence="1 3" id="KW-0238">DNA-binding</keyword>
<accession>A0A1H7VV36</accession>
<evidence type="ECO:0000256" key="1">
    <source>
        <dbReference type="ARBA" id="ARBA00023125"/>
    </source>
</evidence>
<dbReference type="InterPro" id="IPR036390">
    <property type="entry name" value="WH_DNA-bd_sf"/>
</dbReference>
<dbReference type="PANTHER" id="PTHR33164:SF43">
    <property type="entry name" value="HTH-TYPE TRANSCRIPTIONAL REPRESSOR YETL"/>
    <property type="match status" value="1"/>
</dbReference>
<evidence type="ECO:0000313" key="4">
    <source>
        <dbReference type="Proteomes" id="UP000198553"/>
    </source>
</evidence>
<protein>
    <submittedName>
        <fullName evidence="3">DNA-binding transcriptional regulator, MarR family</fullName>
    </submittedName>
</protein>
<keyword evidence="4" id="KW-1185">Reference proteome</keyword>
<name>A0A1H7VV36_9BACI</name>
<dbReference type="AlphaFoldDB" id="A0A1H7VV36"/>
<feature type="domain" description="HTH marR-type" evidence="2">
    <location>
        <begin position="1"/>
        <end position="141"/>
    </location>
</feature>
<reference evidence="4" key="1">
    <citation type="submission" date="2016-10" db="EMBL/GenBank/DDBJ databases">
        <authorList>
            <person name="Varghese N."/>
            <person name="Submissions S."/>
        </authorList>
    </citation>
    <scope>NUCLEOTIDE SEQUENCE [LARGE SCALE GENOMIC DNA]</scope>
    <source>
        <strain evidence="4">B48,IBRC-M 10115,DSM 25386,CECT 8001</strain>
    </source>
</reference>
<dbReference type="OrthoDB" id="9799747at2"/>
<dbReference type="STRING" id="930146.SAMN05192533_101115"/>
<dbReference type="PROSITE" id="PS50995">
    <property type="entry name" value="HTH_MARR_2"/>
    <property type="match status" value="1"/>
</dbReference>
<organism evidence="3 4">
    <name type="scientific">Mesobacillus persicus</name>
    <dbReference type="NCBI Taxonomy" id="930146"/>
    <lineage>
        <taxon>Bacteria</taxon>
        <taxon>Bacillati</taxon>
        <taxon>Bacillota</taxon>
        <taxon>Bacilli</taxon>
        <taxon>Bacillales</taxon>
        <taxon>Bacillaceae</taxon>
        <taxon>Mesobacillus</taxon>
    </lineage>
</organism>
<proteinExistence type="predicted"/>
<evidence type="ECO:0000313" key="3">
    <source>
        <dbReference type="EMBL" id="SEM12667.1"/>
    </source>
</evidence>
<dbReference type="InterPro" id="IPR039422">
    <property type="entry name" value="MarR/SlyA-like"/>
</dbReference>
<dbReference type="PRINTS" id="PR00598">
    <property type="entry name" value="HTHMARR"/>
</dbReference>
<dbReference type="GO" id="GO:0003700">
    <property type="term" value="F:DNA-binding transcription factor activity"/>
    <property type="evidence" value="ECO:0007669"/>
    <property type="project" value="InterPro"/>
</dbReference>
<evidence type="ECO:0000259" key="2">
    <source>
        <dbReference type="PROSITE" id="PS50995"/>
    </source>
</evidence>